<proteinExistence type="predicted"/>
<keyword evidence="1" id="KW-0175">Coiled coil</keyword>
<comment type="caution">
    <text evidence="2">The sequence shown here is derived from an EMBL/GenBank/DDBJ whole genome shotgun (WGS) entry which is preliminary data.</text>
</comment>
<organism evidence="2 3">
    <name type="scientific">Tritrichomonas musculus</name>
    <dbReference type="NCBI Taxonomy" id="1915356"/>
    <lineage>
        <taxon>Eukaryota</taxon>
        <taxon>Metamonada</taxon>
        <taxon>Parabasalia</taxon>
        <taxon>Tritrichomonadida</taxon>
        <taxon>Tritrichomonadidae</taxon>
        <taxon>Tritrichomonas</taxon>
    </lineage>
</organism>
<protein>
    <submittedName>
        <fullName evidence="2">Uncharacterized protein</fullName>
    </submittedName>
</protein>
<evidence type="ECO:0000313" key="2">
    <source>
        <dbReference type="EMBL" id="KAK8894230.1"/>
    </source>
</evidence>
<dbReference type="EMBL" id="JAPFFF010000003">
    <property type="protein sequence ID" value="KAK8894230.1"/>
    <property type="molecule type" value="Genomic_DNA"/>
</dbReference>
<feature type="coiled-coil region" evidence="1">
    <location>
        <begin position="38"/>
        <end position="99"/>
    </location>
</feature>
<dbReference type="Proteomes" id="UP001470230">
    <property type="component" value="Unassembled WGS sequence"/>
</dbReference>
<evidence type="ECO:0000313" key="3">
    <source>
        <dbReference type="Proteomes" id="UP001470230"/>
    </source>
</evidence>
<accession>A0ABR2KW86</accession>
<reference evidence="2 3" key="1">
    <citation type="submission" date="2024-04" db="EMBL/GenBank/DDBJ databases">
        <title>Tritrichomonas musculus Genome.</title>
        <authorList>
            <person name="Alves-Ferreira E."/>
            <person name="Grigg M."/>
            <person name="Lorenzi H."/>
            <person name="Galac M."/>
        </authorList>
    </citation>
    <scope>NUCLEOTIDE SEQUENCE [LARGE SCALE GENOMIC DNA]</scope>
    <source>
        <strain evidence="2 3">EAF2021</strain>
    </source>
</reference>
<sequence>MNSDSKHYQDKYFKLATEFWNLQQVDKTEEEVEFEKLISELQTMRLQYKDEIDRIDDENYELQKKVEEASNVFAEFQKLREEQNYLKKLQTEVSEFSNA</sequence>
<gene>
    <name evidence="2" type="ORF">M9Y10_022664</name>
</gene>
<keyword evidence="3" id="KW-1185">Reference proteome</keyword>
<evidence type="ECO:0000256" key="1">
    <source>
        <dbReference type="SAM" id="Coils"/>
    </source>
</evidence>
<name>A0ABR2KW86_9EUKA</name>